<dbReference type="OrthoDB" id="583532at2"/>
<feature type="region of interest" description="Disordered" evidence="2">
    <location>
        <begin position="176"/>
        <end position="220"/>
    </location>
</feature>
<dbReference type="Proteomes" id="UP000072660">
    <property type="component" value="Unassembled WGS sequence"/>
</dbReference>
<feature type="domain" description="KfrA N-terminal DNA-binding" evidence="3">
    <location>
        <begin position="5"/>
        <end position="118"/>
    </location>
</feature>
<proteinExistence type="predicted"/>
<evidence type="ECO:0000313" key="5">
    <source>
        <dbReference type="Proteomes" id="UP000072660"/>
    </source>
</evidence>
<name>A0A139SUV7_9GAMM</name>
<gene>
    <name evidence="4" type="ORF">AXE65_01710</name>
</gene>
<accession>A0A139SUV7</accession>
<evidence type="ECO:0000259" key="3">
    <source>
        <dbReference type="Pfam" id="PF11740"/>
    </source>
</evidence>
<dbReference type="EMBL" id="LSZO01000139">
    <property type="protein sequence ID" value="KXU38367.1"/>
    <property type="molecule type" value="Genomic_DNA"/>
</dbReference>
<evidence type="ECO:0000313" key="4">
    <source>
        <dbReference type="EMBL" id="KXU38367.1"/>
    </source>
</evidence>
<dbReference type="AlphaFoldDB" id="A0A139SUV7"/>
<feature type="coiled-coil region" evidence="1">
    <location>
        <begin position="80"/>
        <end position="164"/>
    </location>
</feature>
<dbReference type="InterPro" id="IPR021104">
    <property type="entry name" value="KfrA_DNA-bd_N"/>
</dbReference>
<dbReference type="Pfam" id="PF11740">
    <property type="entry name" value="KfrA_N"/>
    <property type="match status" value="1"/>
</dbReference>
<sequence>MKASKERVFEAAEQLFKSGDKPTLAAVRGILGGGSYTSIQAGLSEWRAQQSAKQTASEAAPSCIGDRLSAFGIEIWRLATDQARERLEAERGDLEQVRAALEVERLEAAQLADKLAVEVEQLKAALDDQAQQAQAAALSAAEALREAREEAAQLRGELGATKEQFAALLSALDAALPPLPPYTPEEEDIPVKTVKKTKTAKKPTAKSSKRRIPEDQELPL</sequence>
<evidence type="ECO:0000256" key="1">
    <source>
        <dbReference type="SAM" id="Coils"/>
    </source>
</evidence>
<feature type="compositionally biased region" description="Basic residues" evidence="2">
    <location>
        <begin position="193"/>
        <end position="210"/>
    </location>
</feature>
<evidence type="ECO:0000256" key="2">
    <source>
        <dbReference type="SAM" id="MobiDB-lite"/>
    </source>
</evidence>
<comment type="caution">
    <text evidence="4">The sequence shown here is derived from an EMBL/GenBank/DDBJ whole genome shotgun (WGS) entry which is preliminary data.</text>
</comment>
<organism evidence="4 5">
    <name type="scientific">Ventosimonas gracilis</name>
    <dbReference type="NCBI Taxonomy" id="1680762"/>
    <lineage>
        <taxon>Bacteria</taxon>
        <taxon>Pseudomonadati</taxon>
        <taxon>Pseudomonadota</taxon>
        <taxon>Gammaproteobacteria</taxon>
        <taxon>Pseudomonadales</taxon>
        <taxon>Ventosimonadaceae</taxon>
        <taxon>Ventosimonas</taxon>
    </lineage>
</organism>
<keyword evidence="1" id="KW-0175">Coiled coil</keyword>
<protein>
    <recommendedName>
        <fullName evidence="3">KfrA N-terminal DNA-binding domain-containing protein</fullName>
    </recommendedName>
</protein>
<dbReference type="RefSeq" id="WP_068389689.1">
    <property type="nucleotide sequence ID" value="NZ_LSZO01000139.1"/>
</dbReference>
<reference evidence="4 5" key="1">
    <citation type="submission" date="2016-02" db="EMBL/GenBank/DDBJ databases">
        <authorList>
            <person name="Wen L."/>
            <person name="He K."/>
            <person name="Yang H."/>
        </authorList>
    </citation>
    <scope>NUCLEOTIDE SEQUENCE [LARGE SCALE GENOMIC DNA]</scope>
    <source>
        <strain evidence="4 5">CV58</strain>
    </source>
</reference>
<keyword evidence="5" id="KW-1185">Reference proteome</keyword>